<dbReference type="GO" id="GO:0050479">
    <property type="term" value="F:glyceryl-ether monooxygenase activity"/>
    <property type="evidence" value="ECO:0007669"/>
    <property type="project" value="TreeGrafter"/>
</dbReference>
<dbReference type="InterPro" id="IPR006694">
    <property type="entry name" value="Fatty_acid_hydroxylase"/>
</dbReference>
<evidence type="ECO:0000256" key="4">
    <source>
        <dbReference type="ARBA" id="ARBA00023002"/>
    </source>
</evidence>
<dbReference type="GO" id="GO:0005783">
    <property type="term" value="C:endoplasmic reticulum"/>
    <property type="evidence" value="ECO:0007669"/>
    <property type="project" value="TreeGrafter"/>
</dbReference>
<keyword evidence="2" id="KW-0812">Transmembrane</keyword>
<organism evidence="8">
    <name type="scientific">freshwater metagenome</name>
    <dbReference type="NCBI Taxonomy" id="449393"/>
    <lineage>
        <taxon>unclassified sequences</taxon>
        <taxon>metagenomes</taxon>
        <taxon>ecological metagenomes</taxon>
    </lineage>
</organism>
<protein>
    <submittedName>
        <fullName evidence="8">Unannotated protein</fullName>
    </submittedName>
</protein>
<keyword evidence="6" id="KW-0472">Membrane</keyword>
<reference evidence="8" key="1">
    <citation type="submission" date="2020-05" db="EMBL/GenBank/DDBJ databases">
        <authorList>
            <person name="Chiriac C."/>
            <person name="Salcher M."/>
            <person name="Ghai R."/>
            <person name="Kavagutti S V."/>
        </authorList>
    </citation>
    <scope>NUCLEOTIDE SEQUENCE</scope>
</reference>
<evidence type="ECO:0000313" key="8">
    <source>
        <dbReference type="EMBL" id="CAB4626481.1"/>
    </source>
</evidence>
<dbReference type="InterPro" id="IPR051689">
    <property type="entry name" value="Sterol_desaturase/TMEM195"/>
</dbReference>
<comment type="subcellular location">
    <subcellularLocation>
        <location evidence="1">Endomembrane system</location>
        <topology evidence="1">Multi-pass membrane protein</topology>
    </subcellularLocation>
</comment>
<evidence type="ECO:0000256" key="3">
    <source>
        <dbReference type="ARBA" id="ARBA00022989"/>
    </source>
</evidence>
<accession>A0A6J6IPB1</accession>
<evidence type="ECO:0000259" key="7">
    <source>
        <dbReference type="Pfam" id="PF04116"/>
    </source>
</evidence>
<evidence type="ECO:0000256" key="6">
    <source>
        <dbReference type="ARBA" id="ARBA00023136"/>
    </source>
</evidence>
<dbReference type="GO" id="GO:0006643">
    <property type="term" value="P:membrane lipid metabolic process"/>
    <property type="evidence" value="ECO:0007669"/>
    <property type="project" value="TreeGrafter"/>
</dbReference>
<keyword evidence="5" id="KW-0443">Lipid metabolism</keyword>
<keyword evidence="3" id="KW-1133">Transmembrane helix</keyword>
<sequence length="357" mass="39129">MNLIDLATPGFFAAMGVENTVLKKRASAGDTSALGYERKDTLASLAMGTASLYAPLAFAKLLAPVQPGKGKYRKGLVGVTLAAAAMTTAADVLARRDDDSKLTRWARKVRPSASVAAVAGGVVASSTAWAAKTSAKRIWESTGSKRDLGTGIAATAGALVAWDFIYYWNHRIQHESRWLWAIHVVHHSSERYNLSTALRQGVAESFGMFVPYGLMAFAGIRPSLIETSRALNLIYQFWIHTEAIDTLGPFEGVLNTPSHHRAHHGTNPQYLDRNHGGILIIWDRMFGTFTREDERVVYGLTKNIDTFNPVRIASHEYRDIIGDVAKATNWRDRLGHVLRGPGWKSSASRVIDVEIAA</sequence>
<evidence type="ECO:0000256" key="2">
    <source>
        <dbReference type="ARBA" id="ARBA00022692"/>
    </source>
</evidence>
<dbReference type="GO" id="GO:0016020">
    <property type="term" value="C:membrane"/>
    <property type="evidence" value="ECO:0007669"/>
    <property type="project" value="GOC"/>
</dbReference>
<dbReference type="PANTHER" id="PTHR21624">
    <property type="entry name" value="STEROL DESATURASE-RELATED PROTEIN"/>
    <property type="match status" value="1"/>
</dbReference>
<gene>
    <name evidence="8" type="ORF">UFOPK1835_02171</name>
</gene>
<proteinExistence type="predicted"/>
<dbReference type="EMBL" id="CAEZUP010000157">
    <property type="protein sequence ID" value="CAB4626481.1"/>
    <property type="molecule type" value="Genomic_DNA"/>
</dbReference>
<evidence type="ECO:0000256" key="1">
    <source>
        <dbReference type="ARBA" id="ARBA00004127"/>
    </source>
</evidence>
<dbReference type="PANTHER" id="PTHR21624:SF1">
    <property type="entry name" value="ALKYLGLYCEROL MONOOXYGENASE"/>
    <property type="match status" value="1"/>
</dbReference>
<dbReference type="AlphaFoldDB" id="A0A6J6IPB1"/>
<name>A0A6J6IPB1_9ZZZZ</name>
<evidence type="ECO:0000256" key="5">
    <source>
        <dbReference type="ARBA" id="ARBA00023098"/>
    </source>
</evidence>
<feature type="domain" description="Fatty acid hydroxylase" evidence="7">
    <location>
        <begin position="157"/>
        <end position="288"/>
    </location>
</feature>
<dbReference type="GO" id="GO:0008610">
    <property type="term" value="P:lipid biosynthetic process"/>
    <property type="evidence" value="ECO:0007669"/>
    <property type="project" value="InterPro"/>
</dbReference>
<dbReference type="GO" id="GO:0005506">
    <property type="term" value="F:iron ion binding"/>
    <property type="evidence" value="ECO:0007669"/>
    <property type="project" value="InterPro"/>
</dbReference>
<dbReference type="Pfam" id="PF04116">
    <property type="entry name" value="FA_hydroxylase"/>
    <property type="match status" value="1"/>
</dbReference>
<keyword evidence="4" id="KW-0560">Oxidoreductase</keyword>